<organism evidence="6 7">
    <name type="scientific">Lysobacter arenosi</name>
    <dbReference type="NCBI Taxonomy" id="2795387"/>
    <lineage>
        <taxon>Bacteria</taxon>
        <taxon>Pseudomonadati</taxon>
        <taxon>Pseudomonadota</taxon>
        <taxon>Gammaproteobacteria</taxon>
        <taxon>Lysobacterales</taxon>
        <taxon>Lysobacteraceae</taxon>
        <taxon>Lysobacter</taxon>
    </lineage>
</organism>
<gene>
    <name evidence="6" type="ORF">HIV01_001520</name>
</gene>
<dbReference type="InterPro" id="IPR002502">
    <property type="entry name" value="Amidase_domain"/>
</dbReference>
<keyword evidence="7" id="KW-1185">Reference proteome</keyword>
<dbReference type="CDD" id="cd06583">
    <property type="entry name" value="PGRP"/>
    <property type="match status" value="1"/>
</dbReference>
<dbReference type="RefSeq" id="WP_200604523.1">
    <property type="nucleotide sequence ID" value="NZ_CP071517.1"/>
</dbReference>
<evidence type="ECO:0000313" key="6">
    <source>
        <dbReference type="EMBL" id="QSX75278.1"/>
    </source>
</evidence>
<evidence type="ECO:0000313" key="7">
    <source>
        <dbReference type="Proteomes" id="UP000663400"/>
    </source>
</evidence>
<dbReference type="InterPro" id="IPR036505">
    <property type="entry name" value="Amidase/PGRP_sf"/>
</dbReference>
<dbReference type="EMBL" id="CP071517">
    <property type="protein sequence ID" value="QSX75278.1"/>
    <property type="molecule type" value="Genomic_DNA"/>
</dbReference>
<dbReference type="Gene3D" id="3.40.80.10">
    <property type="entry name" value="Peptidoglycan recognition protein-like"/>
    <property type="match status" value="1"/>
</dbReference>
<dbReference type="PANTHER" id="PTHR30417">
    <property type="entry name" value="N-ACETYLMURAMOYL-L-ALANINE AMIDASE AMID"/>
    <property type="match status" value="1"/>
</dbReference>
<evidence type="ECO:0000256" key="3">
    <source>
        <dbReference type="ARBA" id="ARBA00022801"/>
    </source>
</evidence>
<comment type="catalytic activity">
    <reaction evidence="1">
        <text>Hydrolyzes the link between N-acetylmuramoyl residues and L-amino acid residues in certain cell-wall glycopeptides.</text>
        <dbReference type="EC" id="3.5.1.28"/>
    </reaction>
</comment>
<dbReference type="PANTHER" id="PTHR30417:SF1">
    <property type="entry name" value="N-ACETYLMURAMOYL-L-ALANINE AMIDASE AMID"/>
    <property type="match status" value="1"/>
</dbReference>
<dbReference type="Pfam" id="PF01510">
    <property type="entry name" value="Amidase_2"/>
    <property type="match status" value="1"/>
</dbReference>
<accession>A0ABX7RAW0</accession>
<dbReference type="InterPro" id="IPR051206">
    <property type="entry name" value="NAMLAA_amidase_2"/>
</dbReference>
<protein>
    <recommendedName>
        <fullName evidence="2">N-acetylmuramoyl-L-alanine amidase</fullName>
        <ecNumber evidence="2">3.5.1.28</ecNumber>
    </recommendedName>
</protein>
<dbReference type="Proteomes" id="UP000663400">
    <property type="component" value="Chromosome"/>
</dbReference>
<proteinExistence type="predicted"/>
<feature type="domain" description="N-acetylmuramoyl-L-alanine amidase" evidence="5">
    <location>
        <begin position="18"/>
        <end position="162"/>
    </location>
</feature>
<keyword evidence="3" id="KW-0378">Hydrolase</keyword>
<evidence type="ECO:0000256" key="4">
    <source>
        <dbReference type="ARBA" id="ARBA00023316"/>
    </source>
</evidence>
<keyword evidence="4" id="KW-0961">Cell wall biogenesis/degradation</keyword>
<evidence type="ECO:0000256" key="2">
    <source>
        <dbReference type="ARBA" id="ARBA00011901"/>
    </source>
</evidence>
<evidence type="ECO:0000259" key="5">
    <source>
        <dbReference type="SMART" id="SM00644"/>
    </source>
</evidence>
<name>A0ABX7RAW0_9GAMM</name>
<dbReference type="SMART" id="SM00644">
    <property type="entry name" value="Ami_2"/>
    <property type="match status" value="1"/>
</dbReference>
<reference evidence="6 7" key="1">
    <citation type="submission" date="2021-02" db="EMBL/GenBank/DDBJ databases">
        <title>Lysobacter arenosi sp. nov., isolated from soil of gangwondo yeongwol, south Korea.</title>
        <authorList>
            <person name="Kim K.R."/>
            <person name="Kim K.H."/>
            <person name="Jeon C.O."/>
        </authorList>
    </citation>
    <scope>NUCLEOTIDE SEQUENCE [LARGE SCALE GENOMIC DNA]</scope>
    <source>
        <strain evidence="6 7">R7</strain>
    </source>
</reference>
<sequence length="190" mass="21338">MSPDLTAPPIAFDPLPYQDRLEARTLDQIDLAVIHCTELPDLAMARRFGEEVLYEGSQTGNSGHYYIDRDGSLHQYVALDRVAHHVRGYNPRAIGIELVNRGRYPDWLAADHQAMGERYTPEQIEALVSLLLHLQRTLPSLRHIAGHEDLDTTTVAASDDPSVQVQRKLDPGPQFPWAQVMAAVDLERLP</sequence>
<evidence type="ECO:0000256" key="1">
    <source>
        <dbReference type="ARBA" id="ARBA00001561"/>
    </source>
</evidence>
<dbReference type="EC" id="3.5.1.28" evidence="2"/>
<dbReference type="SUPFAM" id="SSF55846">
    <property type="entry name" value="N-acetylmuramoyl-L-alanine amidase-like"/>
    <property type="match status" value="1"/>
</dbReference>